<dbReference type="GO" id="GO:0006084">
    <property type="term" value="P:acetyl-CoA metabolic process"/>
    <property type="evidence" value="ECO:0007669"/>
    <property type="project" value="UniProtKB-UniRule"/>
</dbReference>
<proteinExistence type="predicted"/>
<comment type="subcellular location">
    <subcellularLocation>
        <location evidence="1">Cytoplasm</location>
    </subcellularLocation>
</comment>
<dbReference type="Gene3D" id="3.40.1080.10">
    <property type="entry name" value="Glutaconate Coenzyme A-transferase"/>
    <property type="match status" value="2"/>
</dbReference>
<keyword evidence="1" id="KW-0808">Transferase</keyword>
<dbReference type="InterPro" id="IPR037171">
    <property type="entry name" value="NagB/RpiA_transferase-like"/>
</dbReference>
<dbReference type="EMBL" id="PDPS01000029">
    <property type="protein sequence ID" value="PID57058.1"/>
    <property type="molecule type" value="Genomic_DNA"/>
</dbReference>
<organism evidence="2 3">
    <name type="scientific">candidate division KSB3 bacterium</name>
    <dbReference type="NCBI Taxonomy" id="2044937"/>
    <lineage>
        <taxon>Bacteria</taxon>
        <taxon>candidate division KSB3</taxon>
    </lineage>
</organism>
<dbReference type="GO" id="GO:0005737">
    <property type="term" value="C:cytoplasm"/>
    <property type="evidence" value="ECO:0007669"/>
    <property type="project" value="UniProtKB-SubCell"/>
</dbReference>
<dbReference type="SUPFAM" id="SSF100950">
    <property type="entry name" value="NagB/RpiA/CoA transferase-like"/>
    <property type="match status" value="2"/>
</dbReference>
<keyword evidence="1" id="KW-0963">Cytoplasm</keyword>
<dbReference type="Pfam" id="PF04223">
    <property type="entry name" value="CitF"/>
    <property type="match status" value="1"/>
</dbReference>
<sequence>MATNKIGRDIPDAILASSERTTFEGAGMHIPQLSAKRQSKVVDTLGQALSRSALQDGMTISFHHAFRNGDYVLNMVLDAIAAAGIKNLTLAPSSLTDAHAPLSEHIGNGVIRKIFTSGMRGKLGEAISSGILSEPVIFHSHGGRARALESGSLQIDVAFLGVSSCDEYGNANGCDGPSACGALGYAICDARHAAQVVLITDQLVDYPNIPCSISQDRVDTIVLVDSIGDPAKISSGATRISKNPRDLLLAEHAAHVIIHSGYFRNGFSFQTGSGGASLATTRFLRKEMLRRDIKMSFALGGITSAIVQLYEEGLIQRLFDVQSLDAEAIRSLREHPFHCETDVSCYANPLNKGCVVHKLDVVVLSALEVDVNFHVNVITGADGVIRGATGGHPDAAAGSELAVIICPLVRGRIASVMRRVQTVVTPGECVDVVVTEYGIAVNPRRPELKKTLEQCRLPLVSIEELRRKAESITGVAAPLEFTERIVGLIEYRDGTLLDVVRQIAD</sequence>
<dbReference type="AlphaFoldDB" id="A0A2G6E5J4"/>
<dbReference type="InterPro" id="IPR006472">
    <property type="entry name" value="Citrate_lyase_asu"/>
</dbReference>
<dbReference type="Proteomes" id="UP000229740">
    <property type="component" value="Unassembled WGS sequence"/>
</dbReference>
<dbReference type="NCBIfam" id="TIGR01584">
    <property type="entry name" value="citF"/>
    <property type="match status" value="1"/>
</dbReference>
<reference evidence="2 3" key="1">
    <citation type="submission" date="2017-10" db="EMBL/GenBank/DDBJ databases">
        <title>Novel microbial diversity and functional potential in the marine mammal oral microbiome.</title>
        <authorList>
            <person name="Dudek N.K."/>
            <person name="Sun C.L."/>
            <person name="Burstein D."/>
            <person name="Kantor R.S."/>
            <person name="Aliaga Goltsman D.S."/>
            <person name="Bik E.M."/>
            <person name="Thomas B.C."/>
            <person name="Banfield J.F."/>
            <person name="Relman D.A."/>
        </authorList>
    </citation>
    <scope>NUCLEOTIDE SEQUENCE [LARGE SCALE GENOMIC DNA]</scope>
    <source>
        <strain evidence="2">DOLZORAL124_49_17</strain>
    </source>
</reference>
<dbReference type="PANTHER" id="PTHR40596:SF1">
    <property type="entry name" value="CITRATE LYASE ALPHA CHAIN"/>
    <property type="match status" value="1"/>
</dbReference>
<evidence type="ECO:0000256" key="1">
    <source>
        <dbReference type="PIRNR" id="PIRNR009451"/>
    </source>
</evidence>
<dbReference type="GO" id="GO:0009346">
    <property type="term" value="C:ATP-independent citrate lyase complex"/>
    <property type="evidence" value="ECO:0007669"/>
    <property type="project" value="UniProtKB-UniRule"/>
</dbReference>
<accession>A0A2G6E5J4</accession>
<dbReference type="PIRSF" id="PIRSF009451">
    <property type="entry name" value="Citrt_lyas_alpha"/>
    <property type="match status" value="1"/>
</dbReference>
<dbReference type="GO" id="GO:0008814">
    <property type="term" value="F:citrate CoA-transferase activity"/>
    <property type="evidence" value="ECO:0007669"/>
    <property type="project" value="UniProtKB-UniRule"/>
</dbReference>
<dbReference type="EC" id="4.1.3.6" evidence="1"/>
<keyword evidence="1 2" id="KW-0456">Lyase</keyword>
<dbReference type="PANTHER" id="PTHR40596">
    <property type="entry name" value="CITRATE LYASE ALPHA CHAIN"/>
    <property type="match status" value="1"/>
</dbReference>
<evidence type="ECO:0000313" key="2">
    <source>
        <dbReference type="EMBL" id="PID57058.1"/>
    </source>
</evidence>
<comment type="catalytic activity">
    <reaction evidence="1">
        <text>citrate + acetyl-CoA = (3S)-citryl-CoA + acetate</text>
        <dbReference type="Rhea" id="RHEA:19405"/>
        <dbReference type="ChEBI" id="CHEBI:16947"/>
        <dbReference type="ChEBI" id="CHEBI:30089"/>
        <dbReference type="ChEBI" id="CHEBI:57288"/>
        <dbReference type="ChEBI" id="CHEBI:57321"/>
        <dbReference type="EC" id="2.8.3.10"/>
    </reaction>
</comment>
<protein>
    <recommendedName>
        <fullName evidence="1">Citrate lyase alpha chain</fullName>
        <shortName evidence="1">Citrase alpha chain</shortName>
        <ecNumber evidence="1">2.8.3.10</ecNumber>
        <ecNumber evidence="1">4.1.3.6</ecNumber>
    </recommendedName>
    <alternativeName>
        <fullName evidence="1">Citrate (pro-3S)-lyase alpha chain</fullName>
    </alternativeName>
    <alternativeName>
        <fullName evidence="1">Citrate CoA-transferase subunit</fullName>
    </alternativeName>
</protein>
<dbReference type="GO" id="GO:0008815">
    <property type="term" value="F:citrate (pro-3S)-lyase activity"/>
    <property type="evidence" value="ECO:0007669"/>
    <property type="project" value="UniProtKB-UniRule"/>
</dbReference>
<gene>
    <name evidence="2" type="primary">citF</name>
    <name evidence="2" type="ORF">CSB45_09075</name>
</gene>
<name>A0A2G6E5J4_9BACT</name>
<dbReference type="EC" id="2.8.3.10" evidence="1"/>
<comment type="catalytic activity">
    <reaction evidence="1">
        <text>citrate = oxaloacetate + acetate</text>
        <dbReference type="Rhea" id="RHEA:10760"/>
        <dbReference type="ChEBI" id="CHEBI:16452"/>
        <dbReference type="ChEBI" id="CHEBI:16947"/>
        <dbReference type="ChEBI" id="CHEBI:30089"/>
        <dbReference type="EC" id="4.1.3.6"/>
    </reaction>
</comment>
<evidence type="ECO:0000313" key="3">
    <source>
        <dbReference type="Proteomes" id="UP000229740"/>
    </source>
</evidence>
<comment type="caution">
    <text evidence="2">The sequence shown here is derived from an EMBL/GenBank/DDBJ whole genome shotgun (WGS) entry which is preliminary data.</text>
</comment>